<evidence type="ECO:0000256" key="1">
    <source>
        <dbReference type="SAM" id="SignalP"/>
    </source>
</evidence>
<comment type="caution">
    <text evidence="2">The sequence shown here is derived from an EMBL/GenBank/DDBJ whole genome shotgun (WGS) entry which is preliminary data.</text>
</comment>
<gene>
    <name evidence="2" type="ORF">G1C98_1040</name>
</gene>
<feature type="chain" id="PRO_5038984765" description="Lipoprotein" evidence="1">
    <location>
        <begin position="23"/>
        <end position="92"/>
    </location>
</feature>
<dbReference type="PROSITE" id="PS51257">
    <property type="entry name" value="PROKAR_LIPOPROTEIN"/>
    <property type="match status" value="1"/>
</dbReference>
<organism evidence="2 3">
    <name type="scientific">Bifidobacterium erythrocebi</name>
    <dbReference type="NCBI Taxonomy" id="2675325"/>
    <lineage>
        <taxon>Bacteria</taxon>
        <taxon>Bacillati</taxon>
        <taxon>Actinomycetota</taxon>
        <taxon>Actinomycetes</taxon>
        <taxon>Bifidobacteriales</taxon>
        <taxon>Bifidobacteriaceae</taxon>
        <taxon>Bifidobacterium</taxon>
    </lineage>
</organism>
<dbReference type="Proteomes" id="UP000529710">
    <property type="component" value="Unassembled WGS sequence"/>
</dbReference>
<accession>A0A7Y0HVX9</accession>
<reference evidence="2 3" key="1">
    <citation type="submission" date="2020-02" db="EMBL/GenBank/DDBJ databases">
        <title>Characterization of phylogenetic diversity of novel bifidobacterial species isolated in Czech ZOOs.</title>
        <authorList>
            <person name="Lugli G.A."/>
            <person name="Vera N.B."/>
            <person name="Ventura M."/>
        </authorList>
    </citation>
    <scope>NUCLEOTIDE SEQUENCE [LARGE SCALE GENOMIC DNA]</scope>
    <source>
        <strain evidence="2 3">DSM 109960</strain>
    </source>
</reference>
<evidence type="ECO:0000313" key="2">
    <source>
        <dbReference type="EMBL" id="NMM96304.1"/>
    </source>
</evidence>
<keyword evidence="1" id="KW-0732">Signal</keyword>
<dbReference type="EMBL" id="JAAIIF010000008">
    <property type="protein sequence ID" value="NMM96304.1"/>
    <property type="molecule type" value="Genomic_DNA"/>
</dbReference>
<evidence type="ECO:0008006" key="4">
    <source>
        <dbReference type="Google" id="ProtNLM"/>
    </source>
</evidence>
<feature type="signal peptide" evidence="1">
    <location>
        <begin position="1"/>
        <end position="22"/>
    </location>
</feature>
<dbReference type="RefSeq" id="WP_169079946.1">
    <property type="nucleotide sequence ID" value="NZ_JAAIIF010000008.1"/>
</dbReference>
<protein>
    <recommendedName>
        <fullName evidence="4">Lipoprotein</fullName>
    </recommendedName>
</protein>
<evidence type="ECO:0000313" key="3">
    <source>
        <dbReference type="Proteomes" id="UP000529710"/>
    </source>
</evidence>
<keyword evidence="3" id="KW-1185">Reference proteome</keyword>
<dbReference type="AlphaFoldDB" id="A0A7Y0HVX9"/>
<sequence length="92" mass="9439">MRNTTTRAALAATILATSIALAGCAATGTTGTAAPAQTACHRLNTGNSDPIITQCDLTLEDTRHVTCITIGVQKGITCDWAHASGTDKEPAR</sequence>
<proteinExistence type="predicted"/>
<name>A0A7Y0HVX9_9BIFI</name>